<keyword evidence="3" id="KW-1185">Reference proteome</keyword>
<proteinExistence type="predicted"/>
<feature type="transmembrane region" description="Helical" evidence="1">
    <location>
        <begin position="46"/>
        <end position="65"/>
    </location>
</feature>
<comment type="caution">
    <text evidence="2">The sequence shown here is derived from an EMBL/GenBank/DDBJ whole genome shotgun (WGS) entry which is preliminary data.</text>
</comment>
<dbReference type="RefSeq" id="WP_107247103.1">
    <property type="nucleotide sequence ID" value="NZ_PYMJ01000108.1"/>
</dbReference>
<keyword evidence="1" id="KW-0472">Membrane</keyword>
<accession>A0A2T3J5J6</accession>
<sequence>ADLFAGAKTVIKENTDGSSGLYQAMTVAGLGAAAVGGYMTKNWVGAIGGFSAGMIFTNFAMSMIGL</sequence>
<keyword evidence="1" id="KW-1133">Transmembrane helix</keyword>
<dbReference type="Proteomes" id="UP000240987">
    <property type="component" value="Unassembled WGS sequence"/>
</dbReference>
<feature type="non-terminal residue" evidence="2">
    <location>
        <position position="1"/>
    </location>
</feature>
<dbReference type="AlphaFoldDB" id="A0A2T3J5J6"/>
<feature type="transmembrane region" description="Helical" evidence="1">
    <location>
        <begin position="20"/>
        <end position="39"/>
    </location>
</feature>
<evidence type="ECO:0000313" key="3">
    <source>
        <dbReference type="Proteomes" id="UP000240987"/>
    </source>
</evidence>
<reference evidence="2 3" key="1">
    <citation type="submission" date="2018-01" db="EMBL/GenBank/DDBJ databases">
        <title>Whole genome sequencing of Histamine producing bacteria.</title>
        <authorList>
            <person name="Butler K."/>
        </authorList>
    </citation>
    <scope>NUCLEOTIDE SEQUENCE [LARGE SCALE GENOMIC DNA]</scope>
    <source>
        <strain evidence="2 3">JCM 12947</strain>
    </source>
</reference>
<keyword evidence="1" id="KW-0812">Transmembrane</keyword>
<organism evidence="2 3">
    <name type="scientific">Photobacterium frigidiphilum</name>
    <dbReference type="NCBI Taxonomy" id="264736"/>
    <lineage>
        <taxon>Bacteria</taxon>
        <taxon>Pseudomonadati</taxon>
        <taxon>Pseudomonadota</taxon>
        <taxon>Gammaproteobacteria</taxon>
        <taxon>Vibrionales</taxon>
        <taxon>Vibrionaceae</taxon>
        <taxon>Photobacterium</taxon>
    </lineage>
</organism>
<name>A0A2T3J5J6_9GAMM</name>
<gene>
    <name evidence="2" type="ORF">C9J12_29935</name>
</gene>
<dbReference type="EMBL" id="PYMJ01000108">
    <property type="protein sequence ID" value="PSU39912.1"/>
    <property type="molecule type" value="Genomic_DNA"/>
</dbReference>
<evidence type="ECO:0000256" key="1">
    <source>
        <dbReference type="SAM" id="Phobius"/>
    </source>
</evidence>
<evidence type="ECO:0000313" key="2">
    <source>
        <dbReference type="EMBL" id="PSU39912.1"/>
    </source>
</evidence>
<protein>
    <submittedName>
        <fullName evidence="2">Type IV conjugative transfer system pilin TraA</fullName>
    </submittedName>
</protein>